<dbReference type="PANTHER" id="PTHR33415:SF12">
    <property type="entry name" value="PROTEIN EMBRYO DEFECTIVE 514"/>
    <property type="match status" value="1"/>
</dbReference>
<feature type="transmembrane region" description="Helical" evidence="2">
    <location>
        <begin position="231"/>
        <end position="252"/>
    </location>
</feature>
<dbReference type="SMR" id="A0A0R0KFI6"/>
<dbReference type="ExpressionAtlas" id="A0A0R0KFI6">
    <property type="expression patterns" value="baseline and differential"/>
</dbReference>
<feature type="compositionally biased region" description="Low complexity" evidence="1">
    <location>
        <begin position="8"/>
        <end position="22"/>
    </location>
</feature>
<dbReference type="PANTHER" id="PTHR33415">
    <property type="entry name" value="PROTEIN EMBRYO DEFECTIVE 514"/>
    <property type="match status" value="1"/>
</dbReference>
<reference evidence="3" key="3">
    <citation type="submission" date="2018-07" db="EMBL/GenBank/DDBJ databases">
        <title>WGS assembly of Glycine max.</title>
        <authorList>
            <person name="Schmutz J."/>
            <person name="Cannon S."/>
            <person name="Schlueter J."/>
            <person name="Ma J."/>
            <person name="Mitros T."/>
            <person name="Nelson W."/>
            <person name="Hyten D."/>
            <person name="Song Q."/>
            <person name="Thelen J."/>
            <person name="Cheng J."/>
            <person name="Xu D."/>
            <person name="Hellsten U."/>
            <person name="May G."/>
            <person name="Yu Y."/>
            <person name="Sakurai T."/>
            <person name="Umezawa T."/>
            <person name="Bhattacharyya M."/>
            <person name="Sandhu D."/>
            <person name="Valliyodan B."/>
            <person name="Lindquist E."/>
            <person name="Peto M."/>
            <person name="Grant D."/>
            <person name="Shu S."/>
            <person name="Goodstein D."/>
            <person name="Barry K."/>
            <person name="Futrell-Griggs M."/>
            <person name="Abernathy B."/>
            <person name="Du J."/>
            <person name="Tian Z."/>
            <person name="Zhu L."/>
            <person name="Gill N."/>
            <person name="Joshi T."/>
            <person name="Libault M."/>
            <person name="Sethuraman A."/>
            <person name="Zhang X."/>
            <person name="Shinozaki K."/>
            <person name="Nguyen H."/>
            <person name="Wing R."/>
            <person name="Cregan P."/>
            <person name="Specht J."/>
            <person name="Grimwood J."/>
            <person name="Rokhsar D."/>
            <person name="Stacey G."/>
            <person name="Shoemaker R."/>
            <person name="Jackson S."/>
        </authorList>
    </citation>
    <scope>NUCLEOTIDE SEQUENCE</scope>
    <source>
        <tissue evidence="3">Callus</tissue>
    </source>
</reference>
<feature type="region of interest" description="Disordered" evidence="1">
    <location>
        <begin position="1"/>
        <end position="102"/>
    </location>
</feature>
<keyword evidence="2" id="KW-1133">Transmembrane helix</keyword>
<dbReference type="FunFam" id="3.10.450.40:FF:000016">
    <property type="entry name" value="Predicted protein"/>
    <property type="match status" value="1"/>
</dbReference>
<dbReference type="GO" id="GO:0009658">
    <property type="term" value="P:chloroplast organization"/>
    <property type="evidence" value="ECO:0000318"/>
    <property type="project" value="GO_Central"/>
</dbReference>
<dbReference type="EnsemblPlants" id="KRH63336">
    <property type="protein sequence ID" value="KRH63336"/>
    <property type="gene ID" value="GLYMA_04G169200"/>
</dbReference>
<dbReference type="EMBL" id="CM000837">
    <property type="protein sequence ID" value="KRH63336.1"/>
    <property type="molecule type" value="Genomic_DNA"/>
</dbReference>
<evidence type="ECO:0000313" key="4">
    <source>
        <dbReference type="EnsemblPlants" id="KRH63336"/>
    </source>
</evidence>
<dbReference type="GO" id="GO:0017126">
    <property type="term" value="P:nucleologenesis"/>
    <property type="evidence" value="ECO:0000318"/>
    <property type="project" value="GO_Central"/>
</dbReference>
<name>A0A0R0KFI6_SOYBN</name>
<dbReference type="InterPro" id="IPR044673">
    <property type="entry name" value="DCL-like"/>
</dbReference>
<evidence type="ECO:0000313" key="3">
    <source>
        <dbReference type="EMBL" id="KRH63336.1"/>
    </source>
</evidence>
<organism evidence="3">
    <name type="scientific">Glycine max</name>
    <name type="common">Soybean</name>
    <name type="synonym">Glycine hispida</name>
    <dbReference type="NCBI Taxonomy" id="3847"/>
    <lineage>
        <taxon>Eukaryota</taxon>
        <taxon>Viridiplantae</taxon>
        <taxon>Streptophyta</taxon>
        <taxon>Embryophyta</taxon>
        <taxon>Tracheophyta</taxon>
        <taxon>Spermatophyta</taxon>
        <taxon>Magnoliopsida</taxon>
        <taxon>eudicotyledons</taxon>
        <taxon>Gunneridae</taxon>
        <taxon>Pentapetalae</taxon>
        <taxon>rosids</taxon>
        <taxon>fabids</taxon>
        <taxon>Fabales</taxon>
        <taxon>Fabaceae</taxon>
        <taxon>Papilionoideae</taxon>
        <taxon>50 kb inversion clade</taxon>
        <taxon>NPAAA clade</taxon>
        <taxon>indigoferoid/millettioid clade</taxon>
        <taxon>Phaseoleae</taxon>
        <taxon>Glycine</taxon>
        <taxon>Glycine subgen. Soja</taxon>
    </lineage>
</organism>
<sequence length="260" mass="29285">MAEEAALEVVDPNTAAAAAAVDMDVENVEAGGNGAEPNQKRAREEEEPQGGDDDVSKKQRVDEENEKSVEEQRLEKRDEQEEEKGEEKEAEKEEEEEKEASGSVNLGFKSFGSSLEMFHYFYNFLHTWPQYLNVNKYEHLMLLELLKNGHAEPDKKIGGGVRAFQVRKHPTFKSRCFFLIREDDSADDFSFRKCVDHILPLPEEMHLKSDANKALGGGGGKHYGGGKVEKLNIIVAAGLSFILISKMFFVYLPRIFHVSC</sequence>
<evidence type="ECO:0000256" key="2">
    <source>
        <dbReference type="SAM" id="Phobius"/>
    </source>
</evidence>
<keyword evidence="2" id="KW-0472">Membrane</keyword>
<feature type="compositionally biased region" description="Basic and acidic residues" evidence="1">
    <location>
        <begin position="54"/>
        <end position="91"/>
    </location>
</feature>
<dbReference type="Pfam" id="PF11523">
    <property type="entry name" value="DUF3223"/>
    <property type="match status" value="1"/>
</dbReference>
<dbReference type="AlphaFoldDB" id="A0A0R0KFI6"/>
<dbReference type="GO" id="GO:0005634">
    <property type="term" value="C:nucleus"/>
    <property type="evidence" value="ECO:0000318"/>
    <property type="project" value="GO_Central"/>
</dbReference>
<proteinExistence type="predicted"/>
<accession>A0A0R0KFI6</accession>
<dbReference type="GO" id="GO:0009507">
    <property type="term" value="C:chloroplast"/>
    <property type="evidence" value="ECO:0000318"/>
    <property type="project" value="GO_Central"/>
</dbReference>
<evidence type="ECO:0000256" key="1">
    <source>
        <dbReference type="SAM" id="MobiDB-lite"/>
    </source>
</evidence>
<keyword evidence="2" id="KW-0812">Transmembrane</keyword>
<evidence type="ECO:0000313" key="5">
    <source>
        <dbReference type="Proteomes" id="UP000008827"/>
    </source>
</evidence>
<dbReference type="Gramene" id="KRH63336">
    <property type="protein sequence ID" value="KRH63336"/>
    <property type="gene ID" value="GLYMA_04G169200"/>
</dbReference>
<reference evidence="3 4" key="1">
    <citation type="journal article" date="2010" name="Nature">
        <title>Genome sequence of the palaeopolyploid soybean.</title>
        <authorList>
            <person name="Schmutz J."/>
            <person name="Cannon S.B."/>
            <person name="Schlueter J."/>
            <person name="Ma J."/>
            <person name="Mitros T."/>
            <person name="Nelson W."/>
            <person name="Hyten D.L."/>
            <person name="Song Q."/>
            <person name="Thelen J.J."/>
            <person name="Cheng J."/>
            <person name="Xu D."/>
            <person name="Hellsten U."/>
            <person name="May G.D."/>
            <person name="Yu Y."/>
            <person name="Sakurai T."/>
            <person name="Umezawa T."/>
            <person name="Bhattacharyya M.K."/>
            <person name="Sandhu D."/>
            <person name="Valliyodan B."/>
            <person name="Lindquist E."/>
            <person name="Peto M."/>
            <person name="Grant D."/>
            <person name="Shu S."/>
            <person name="Goodstein D."/>
            <person name="Barry K."/>
            <person name="Futrell-Griggs M."/>
            <person name="Abernathy B."/>
            <person name="Du J."/>
            <person name="Tian Z."/>
            <person name="Zhu L."/>
            <person name="Gill N."/>
            <person name="Joshi T."/>
            <person name="Libault M."/>
            <person name="Sethuraman A."/>
            <person name="Zhang X.-C."/>
            <person name="Shinozaki K."/>
            <person name="Nguyen H.T."/>
            <person name="Wing R.A."/>
            <person name="Cregan P."/>
            <person name="Specht J."/>
            <person name="Grimwood J."/>
            <person name="Rokhsar D."/>
            <person name="Stacey G."/>
            <person name="Shoemaker R.C."/>
            <person name="Jackson S.A."/>
        </authorList>
    </citation>
    <scope>NUCLEOTIDE SEQUENCE</scope>
    <source>
        <strain evidence="4">cv. Williams 82</strain>
        <tissue evidence="3">Callus</tissue>
    </source>
</reference>
<dbReference type="Proteomes" id="UP000008827">
    <property type="component" value="Chromosome 4"/>
</dbReference>
<reference evidence="4" key="2">
    <citation type="submission" date="2018-02" db="UniProtKB">
        <authorList>
            <consortium name="EnsemblPlants"/>
        </authorList>
    </citation>
    <scope>IDENTIFICATION</scope>
    <source>
        <strain evidence="4">Williams 82</strain>
    </source>
</reference>
<dbReference type="GO" id="GO:1901259">
    <property type="term" value="P:chloroplast rRNA processing"/>
    <property type="evidence" value="ECO:0000318"/>
    <property type="project" value="GO_Central"/>
</dbReference>
<dbReference type="Gene3D" id="3.10.450.40">
    <property type="match status" value="1"/>
</dbReference>
<gene>
    <name evidence="4" type="primary">LOC100804514</name>
    <name evidence="3" type="ORF">GLYMA_04G169200</name>
</gene>
<keyword evidence="5" id="KW-1185">Reference proteome</keyword>
<protein>
    <submittedName>
        <fullName evidence="3 4">Uncharacterized protein</fullName>
    </submittedName>
</protein>